<keyword evidence="1" id="KW-1133">Transmembrane helix</keyword>
<dbReference type="EMBL" id="GGEC01033518">
    <property type="protein sequence ID" value="MBX14002.1"/>
    <property type="molecule type" value="Transcribed_RNA"/>
</dbReference>
<accession>A0A2P2L7Q7</accession>
<dbReference type="AlphaFoldDB" id="A0A2P2L7Q7"/>
<organism evidence="2">
    <name type="scientific">Rhizophora mucronata</name>
    <name type="common">Asiatic mangrove</name>
    <dbReference type="NCBI Taxonomy" id="61149"/>
    <lineage>
        <taxon>Eukaryota</taxon>
        <taxon>Viridiplantae</taxon>
        <taxon>Streptophyta</taxon>
        <taxon>Embryophyta</taxon>
        <taxon>Tracheophyta</taxon>
        <taxon>Spermatophyta</taxon>
        <taxon>Magnoliopsida</taxon>
        <taxon>eudicotyledons</taxon>
        <taxon>Gunneridae</taxon>
        <taxon>Pentapetalae</taxon>
        <taxon>rosids</taxon>
        <taxon>fabids</taxon>
        <taxon>Malpighiales</taxon>
        <taxon>Rhizophoraceae</taxon>
        <taxon>Rhizophora</taxon>
    </lineage>
</organism>
<evidence type="ECO:0000313" key="2">
    <source>
        <dbReference type="EMBL" id="MBX14002.1"/>
    </source>
</evidence>
<keyword evidence="1" id="KW-0812">Transmembrane</keyword>
<proteinExistence type="predicted"/>
<feature type="transmembrane region" description="Helical" evidence="1">
    <location>
        <begin position="12"/>
        <end position="31"/>
    </location>
</feature>
<sequence>MPWDICRNLQHFFGYLAAIPWIQLVHSFSLLTHHPSDLLIN</sequence>
<name>A0A2P2L7Q7_RHIMU</name>
<keyword evidence="1" id="KW-0472">Membrane</keyword>
<evidence type="ECO:0000256" key="1">
    <source>
        <dbReference type="SAM" id="Phobius"/>
    </source>
</evidence>
<protein>
    <submittedName>
        <fullName evidence="2">Arogenate dehydratase/prephenate dehydratase 1ic isoform X3</fullName>
    </submittedName>
</protein>
<reference evidence="2" key="1">
    <citation type="submission" date="2018-02" db="EMBL/GenBank/DDBJ databases">
        <title>Rhizophora mucronata_Transcriptome.</title>
        <authorList>
            <person name="Meera S.P."/>
            <person name="Sreeshan A."/>
            <person name="Augustine A."/>
        </authorList>
    </citation>
    <scope>NUCLEOTIDE SEQUENCE</scope>
    <source>
        <tissue evidence="2">Leaf</tissue>
    </source>
</reference>